<dbReference type="Gene3D" id="1.20.120.20">
    <property type="entry name" value="Apolipoprotein"/>
    <property type="match status" value="1"/>
</dbReference>
<keyword evidence="2" id="KW-1133">Transmembrane helix</keyword>
<dbReference type="AlphaFoldDB" id="L1N5Z2"/>
<evidence type="ECO:0008006" key="5">
    <source>
        <dbReference type="Google" id="ProtNLM"/>
    </source>
</evidence>
<gene>
    <name evidence="3" type="ORF">HMPREF9151_01890</name>
</gene>
<sequence>MAKIANTLFGFAAGTAVGVGLGILFAQDKGENTRKKIKDSVRDTVDELKEQLESLTKNLRNKSSEIKGTLEERVDNLLSDTDYNSEDLIDLLEKKLASMKKAVKKQVIKQ</sequence>
<dbReference type="InterPro" id="IPR024623">
    <property type="entry name" value="YtxH"/>
</dbReference>
<dbReference type="Proteomes" id="UP000010433">
    <property type="component" value="Unassembled WGS sequence"/>
</dbReference>
<evidence type="ECO:0000313" key="3">
    <source>
        <dbReference type="EMBL" id="EKX98770.1"/>
    </source>
</evidence>
<proteinExistence type="predicted"/>
<dbReference type="OrthoDB" id="598035at2"/>
<dbReference type="SUPFAM" id="SSF58113">
    <property type="entry name" value="Apolipoprotein A-I"/>
    <property type="match status" value="1"/>
</dbReference>
<dbReference type="RefSeq" id="WP_009163197.1">
    <property type="nucleotide sequence ID" value="NZ_KB291007.1"/>
</dbReference>
<dbReference type="EMBL" id="AMEP01000108">
    <property type="protein sequence ID" value="EKX98770.1"/>
    <property type="molecule type" value="Genomic_DNA"/>
</dbReference>
<keyword evidence="2" id="KW-0472">Membrane</keyword>
<reference evidence="3 4" key="1">
    <citation type="submission" date="2012-05" db="EMBL/GenBank/DDBJ databases">
        <authorList>
            <person name="Weinstock G."/>
            <person name="Sodergren E."/>
            <person name="Lobos E.A."/>
            <person name="Fulton L."/>
            <person name="Fulton R."/>
            <person name="Courtney L."/>
            <person name="Fronick C."/>
            <person name="O'Laughlin M."/>
            <person name="Godfrey J."/>
            <person name="Wilson R.M."/>
            <person name="Miner T."/>
            <person name="Farmer C."/>
            <person name="Delehaunty K."/>
            <person name="Cordes M."/>
            <person name="Minx P."/>
            <person name="Tomlinson C."/>
            <person name="Chen J."/>
            <person name="Wollam A."/>
            <person name="Pepin K.H."/>
            <person name="Bhonagiri V."/>
            <person name="Zhang X."/>
            <person name="Suruliraj S."/>
            <person name="Warren W."/>
            <person name="Mitreva M."/>
            <person name="Mardis E.R."/>
            <person name="Wilson R.K."/>
        </authorList>
    </citation>
    <scope>NUCLEOTIDE SEQUENCE [LARGE SCALE GENOMIC DNA]</scope>
    <source>
        <strain evidence="3 4">F0055</strain>
    </source>
</reference>
<name>L1N5Z2_9BACT</name>
<keyword evidence="4" id="KW-1185">Reference proteome</keyword>
<evidence type="ECO:0000256" key="2">
    <source>
        <dbReference type="SAM" id="Phobius"/>
    </source>
</evidence>
<evidence type="ECO:0000313" key="4">
    <source>
        <dbReference type="Proteomes" id="UP000010433"/>
    </source>
</evidence>
<feature type="transmembrane region" description="Helical" evidence="2">
    <location>
        <begin position="6"/>
        <end position="26"/>
    </location>
</feature>
<organism evidence="3 4">
    <name type="scientific">Hoylesella saccharolytica F0055</name>
    <dbReference type="NCBI Taxonomy" id="1127699"/>
    <lineage>
        <taxon>Bacteria</taxon>
        <taxon>Pseudomonadati</taxon>
        <taxon>Bacteroidota</taxon>
        <taxon>Bacteroidia</taxon>
        <taxon>Bacteroidales</taxon>
        <taxon>Prevotellaceae</taxon>
        <taxon>Hoylesella</taxon>
    </lineage>
</organism>
<keyword evidence="1" id="KW-0175">Coiled coil</keyword>
<accession>L1N5Z2</accession>
<protein>
    <recommendedName>
        <fullName evidence="5">Gas vesicle protein</fullName>
    </recommendedName>
</protein>
<comment type="caution">
    <text evidence="3">The sequence shown here is derived from an EMBL/GenBank/DDBJ whole genome shotgun (WGS) entry which is preliminary data.</text>
</comment>
<dbReference type="HOGENOM" id="CLU_105320_4_0_10"/>
<evidence type="ECO:0000256" key="1">
    <source>
        <dbReference type="SAM" id="Coils"/>
    </source>
</evidence>
<dbReference type="STRING" id="1127699.HMPREF9151_01890"/>
<keyword evidence="2" id="KW-0812">Transmembrane</keyword>
<dbReference type="Pfam" id="PF12732">
    <property type="entry name" value="YtxH"/>
    <property type="match status" value="1"/>
</dbReference>
<feature type="coiled-coil region" evidence="1">
    <location>
        <begin position="38"/>
        <end position="72"/>
    </location>
</feature>
<dbReference type="PATRIC" id="fig|1127699.3.peg.1736"/>